<evidence type="ECO:0000313" key="1">
    <source>
        <dbReference type="EMBL" id="KAK0434442.1"/>
    </source>
</evidence>
<reference evidence="1" key="1">
    <citation type="submission" date="2023-06" db="EMBL/GenBank/DDBJ databases">
        <authorList>
            <consortium name="Lawrence Berkeley National Laboratory"/>
            <person name="Ahrendt S."/>
            <person name="Sahu N."/>
            <person name="Indic B."/>
            <person name="Wong-Bajracharya J."/>
            <person name="Merenyi Z."/>
            <person name="Ke H.-M."/>
            <person name="Monk M."/>
            <person name="Kocsube S."/>
            <person name="Drula E."/>
            <person name="Lipzen A."/>
            <person name="Balint B."/>
            <person name="Henrissat B."/>
            <person name="Andreopoulos B."/>
            <person name="Martin F.M."/>
            <person name="Harder C.B."/>
            <person name="Rigling D."/>
            <person name="Ford K.L."/>
            <person name="Foster G.D."/>
            <person name="Pangilinan J."/>
            <person name="Papanicolaou A."/>
            <person name="Barry K."/>
            <person name="LaButti K."/>
            <person name="Viragh M."/>
            <person name="Koriabine M."/>
            <person name="Yan M."/>
            <person name="Riley R."/>
            <person name="Champramary S."/>
            <person name="Plett K.L."/>
            <person name="Tsai I.J."/>
            <person name="Slot J."/>
            <person name="Sipos G."/>
            <person name="Plett J."/>
            <person name="Nagy L.G."/>
            <person name="Grigoriev I.V."/>
        </authorList>
    </citation>
    <scope>NUCLEOTIDE SEQUENCE</scope>
    <source>
        <strain evidence="1">FPL87.14</strain>
    </source>
</reference>
<sequence length="265" mass="29281">MSPKDSVYLPDAAFSDNQRTILAADSSELALGILFFRDGNRQFLKKNNPLQKGSRWERYHTLIRLTGRSKAGILPHTGFLNSKLYRSTDSPSHPQLLTISALPDTLNTGPSQECLSELDLPLFQGEEDLVWHKVVGSLDSRAYTHLNLVVVHGEPGSSYNYLHHSTSPLNSLFRSSSTTNSEKLRFDTSPVEAFIILIRIQDGFDLLGLRGAGHSVYGSSRTSVSDRGDDTTTPPLEFALDIACVQLELGYRTILCVNVLSDNNS</sequence>
<accession>A0AA39J361</accession>
<proteinExistence type="predicted"/>
<keyword evidence="2" id="KW-1185">Reference proteome</keyword>
<evidence type="ECO:0000313" key="2">
    <source>
        <dbReference type="Proteomes" id="UP001175226"/>
    </source>
</evidence>
<dbReference type="EMBL" id="JAUEPT010000071">
    <property type="protein sequence ID" value="KAK0434442.1"/>
    <property type="molecule type" value="Genomic_DNA"/>
</dbReference>
<protein>
    <submittedName>
        <fullName evidence="1">Uncharacterized protein</fullName>
    </submittedName>
</protein>
<gene>
    <name evidence="1" type="ORF">EV421DRAFT_1740875</name>
</gene>
<dbReference type="AlphaFoldDB" id="A0AA39J361"/>
<organism evidence="1 2">
    <name type="scientific">Armillaria borealis</name>
    <dbReference type="NCBI Taxonomy" id="47425"/>
    <lineage>
        <taxon>Eukaryota</taxon>
        <taxon>Fungi</taxon>
        <taxon>Dikarya</taxon>
        <taxon>Basidiomycota</taxon>
        <taxon>Agaricomycotina</taxon>
        <taxon>Agaricomycetes</taxon>
        <taxon>Agaricomycetidae</taxon>
        <taxon>Agaricales</taxon>
        <taxon>Marasmiineae</taxon>
        <taxon>Physalacriaceae</taxon>
        <taxon>Armillaria</taxon>
    </lineage>
</organism>
<dbReference type="Proteomes" id="UP001175226">
    <property type="component" value="Unassembled WGS sequence"/>
</dbReference>
<comment type="caution">
    <text evidence="1">The sequence shown here is derived from an EMBL/GenBank/DDBJ whole genome shotgun (WGS) entry which is preliminary data.</text>
</comment>
<name>A0AA39J361_9AGAR</name>